<dbReference type="GO" id="GO:0004252">
    <property type="term" value="F:serine-type endopeptidase activity"/>
    <property type="evidence" value="ECO:0007669"/>
    <property type="project" value="InterPro"/>
</dbReference>
<reference evidence="3" key="2">
    <citation type="submission" date="2023-06" db="EMBL/GenBank/DDBJ databases">
        <authorList>
            <consortium name="Lawrence Berkeley National Laboratory"/>
            <person name="Haridas S."/>
            <person name="Hensen N."/>
            <person name="Bonometti L."/>
            <person name="Westerberg I."/>
            <person name="Brannstrom I.O."/>
            <person name="Guillou S."/>
            <person name="Cros-Aarteil S."/>
            <person name="Calhoun S."/>
            <person name="Kuo A."/>
            <person name="Mondo S."/>
            <person name="Pangilinan J."/>
            <person name="Riley R."/>
            <person name="LaButti K."/>
            <person name="Andreopoulos B."/>
            <person name="Lipzen A."/>
            <person name="Chen C."/>
            <person name="Yanf M."/>
            <person name="Daum C."/>
            <person name="Ng V."/>
            <person name="Clum A."/>
            <person name="Steindorff A."/>
            <person name="Ohm R."/>
            <person name="Martin F."/>
            <person name="Silar P."/>
            <person name="Natvig D."/>
            <person name="Lalanne C."/>
            <person name="Gautier V."/>
            <person name="Ament-velasquez S.L."/>
            <person name="Kruys A."/>
            <person name="Hutchinson M.I."/>
            <person name="Powell A.J."/>
            <person name="Barry K."/>
            <person name="Miller A.N."/>
            <person name="Grigoriev I.V."/>
            <person name="Debuchy R."/>
            <person name="Gladieux P."/>
            <person name="Thoren M.H."/>
            <person name="Johannesson H."/>
        </authorList>
    </citation>
    <scope>NUCLEOTIDE SEQUENCE</scope>
    <source>
        <strain evidence="3">CBS 232.78</strain>
    </source>
</reference>
<dbReference type="PANTHER" id="PTHR43399:SF5">
    <property type="entry name" value="PEPTIDASE S8 FAMILY WITH PROTEASE-ASSOCIATED DOMAIN"/>
    <property type="match status" value="1"/>
</dbReference>
<keyword evidence="4" id="KW-1185">Reference proteome</keyword>
<dbReference type="PROSITE" id="PS00137">
    <property type="entry name" value="SUBTILASE_HIS"/>
    <property type="match status" value="1"/>
</dbReference>
<dbReference type="Pfam" id="PF00082">
    <property type="entry name" value="Peptidase_S8"/>
    <property type="match status" value="1"/>
</dbReference>
<comment type="caution">
    <text evidence="3">The sequence shown here is derived from an EMBL/GenBank/DDBJ whole genome shotgun (WGS) entry which is preliminary data.</text>
</comment>
<dbReference type="InterPro" id="IPR000209">
    <property type="entry name" value="Peptidase_S8/S53_dom"/>
</dbReference>
<dbReference type="InterPro" id="IPR051048">
    <property type="entry name" value="Peptidase_S8/S53_subtilisin"/>
</dbReference>
<evidence type="ECO:0000256" key="1">
    <source>
        <dbReference type="PROSITE-ProRule" id="PRU01240"/>
    </source>
</evidence>
<dbReference type="AlphaFoldDB" id="A0AAE0KE71"/>
<dbReference type="InterPro" id="IPR034058">
    <property type="entry name" value="TagA/B/C/D_pept_dom"/>
</dbReference>
<dbReference type="GO" id="GO:0006508">
    <property type="term" value="P:proteolysis"/>
    <property type="evidence" value="ECO:0007669"/>
    <property type="project" value="InterPro"/>
</dbReference>
<sequence length="509" mass="55006">MAIITINGNSIDTEPPTLQGFGLVQETAEDSDYILIQTNSPLTKDIKQQLVEKEVVVQEKVSDDTYLCKYTPSDLSAVRELPFVTYANIYQQHFVIDARLKHTPASSSHAHPLLAAPAPTERLVTVDVEFHPDVTVSPEFISSLATAARVDEVFLTVENHKTRLTAQQRYLGDLAALDAVKSIRQVHPVKLHNNVARTILRANKAVHPVNGTQYAGEGQIVCVSDTGFDKGSMEPPNVPEAFKGRVKALYPLGRKPTKKANGTVVAGKASDPDGHGTHVCGLVLGDGASASMGGRIQGTAPKATLVMQSLLDSRGGLGDIPTDLTSLFQQPYTDHAARIHTNSWGSAPDSFEQLAYDENAREIDNFVATRRDMVILFAAGNDGMDMKPSDGKVDFSQVGSQAAAKNCILKPLGTDNRGPTMEGRIKPDIVAPGTCILSTRSSAPDARQKRHLNLIVISPDAKKKDTPTTGNEPYDRLNNVEQITVLVRAHNVSSLEGGQTFALAWKVTH</sequence>
<dbReference type="PROSITE" id="PS51892">
    <property type="entry name" value="SUBTILASE"/>
    <property type="match status" value="1"/>
</dbReference>
<dbReference type="Proteomes" id="UP001285441">
    <property type="component" value="Unassembled WGS sequence"/>
</dbReference>
<dbReference type="Gene3D" id="3.40.50.200">
    <property type="entry name" value="Peptidase S8/S53 domain"/>
    <property type="match status" value="1"/>
</dbReference>
<dbReference type="SUPFAM" id="SSF52743">
    <property type="entry name" value="Subtilisin-like"/>
    <property type="match status" value="1"/>
</dbReference>
<comment type="similarity">
    <text evidence="1">Belongs to the peptidase S8 family.</text>
</comment>
<feature type="domain" description="Peptidase S8/S53" evidence="2">
    <location>
        <begin position="216"/>
        <end position="443"/>
    </location>
</feature>
<gene>
    <name evidence="3" type="ORF">B0H63DRAFT_548760</name>
</gene>
<evidence type="ECO:0000313" key="4">
    <source>
        <dbReference type="Proteomes" id="UP001285441"/>
    </source>
</evidence>
<organism evidence="3 4">
    <name type="scientific">Podospora didyma</name>
    <dbReference type="NCBI Taxonomy" id="330526"/>
    <lineage>
        <taxon>Eukaryota</taxon>
        <taxon>Fungi</taxon>
        <taxon>Dikarya</taxon>
        <taxon>Ascomycota</taxon>
        <taxon>Pezizomycotina</taxon>
        <taxon>Sordariomycetes</taxon>
        <taxon>Sordariomycetidae</taxon>
        <taxon>Sordariales</taxon>
        <taxon>Podosporaceae</taxon>
        <taxon>Podospora</taxon>
    </lineage>
</organism>
<name>A0AAE0KE71_9PEZI</name>
<dbReference type="InterPro" id="IPR036852">
    <property type="entry name" value="Peptidase_S8/S53_dom_sf"/>
</dbReference>
<dbReference type="InterPro" id="IPR022398">
    <property type="entry name" value="Peptidase_S8_His-AS"/>
</dbReference>
<evidence type="ECO:0000313" key="3">
    <source>
        <dbReference type="EMBL" id="KAK3374537.1"/>
    </source>
</evidence>
<reference evidence="3" key="1">
    <citation type="journal article" date="2023" name="Mol. Phylogenet. Evol.">
        <title>Genome-scale phylogeny and comparative genomics of the fungal order Sordariales.</title>
        <authorList>
            <person name="Hensen N."/>
            <person name="Bonometti L."/>
            <person name="Westerberg I."/>
            <person name="Brannstrom I.O."/>
            <person name="Guillou S."/>
            <person name="Cros-Aarteil S."/>
            <person name="Calhoun S."/>
            <person name="Haridas S."/>
            <person name="Kuo A."/>
            <person name="Mondo S."/>
            <person name="Pangilinan J."/>
            <person name="Riley R."/>
            <person name="LaButti K."/>
            <person name="Andreopoulos B."/>
            <person name="Lipzen A."/>
            <person name="Chen C."/>
            <person name="Yan M."/>
            <person name="Daum C."/>
            <person name="Ng V."/>
            <person name="Clum A."/>
            <person name="Steindorff A."/>
            <person name="Ohm R.A."/>
            <person name="Martin F."/>
            <person name="Silar P."/>
            <person name="Natvig D.O."/>
            <person name="Lalanne C."/>
            <person name="Gautier V."/>
            <person name="Ament-Velasquez S.L."/>
            <person name="Kruys A."/>
            <person name="Hutchinson M.I."/>
            <person name="Powell A.J."/>
            <person name="Barry K."/>
            <person name="Miller A.N."/>
            <person name="Grigoriev I.V."/>
            <person name="Debuchy R."/>
            <person name="Gladieux P."/>
            <person name="Hiltunen Thoren M."/>
            <person name="Johannesson H."/>
        </authorList>
    </citation>
    <scope>NUCLEOTIDE SEQUENCE</scope>
    <source>
        <strain evidence="3">CBS 232.78</strain>
    </source>
</reference>
<accession>A0AAE0KE71</accession>
<comment type="caution">
    <text evidence="1">Lacks conserved residue(s) required for the propagation of feature annotation.</text>
</comment>
<dbReference type="CDD" id="cd04842">
    <property type="entry name" value="Peptidases_S8_Kp43_protease"/>
    <property type="match status" value="1"/>
</dbReference>
<protein>
    <submittedName>
        <fullName evidence="3">Peptidase S8 family protein</fullName>
    </submittedName>
</protein>
<dbReference type="EMBL" id="JAULSW010000007">
    <property type="protein sequence ID" value="KAK3374537.1"/>
    <property type="molecule type" value="Genomic_DNA"/>
</dbReference>
<proteinExistence type="inferred from homology"/>
<evidence type="ECO:0000259" key="2">
    <source>
        <dbReference type="Pfam" id="PF00082"/>
    </source>
</evidence>
<dbReference type="PANTHER" id="PTHR43399">
    <property type="entry name" value="SUBTILISIN-RELATED"/>
    <property type="match status" value="1"/>
</dbReference>